<feature type="signal peptide" evidence="5">
    <location>
        <begin position="1"/>
        <end position="22"/>
    </location>
</feature>
<evidence type="ECO:0000259" key="6">
    <source>
        <dbReference type="SMART" id="SM00082"/>
    </source>
</evidence>
<dbReference type="GO" id="GO:0005886">
    <property type="term" value="C:plasma membrane"/>
    <property type="evidence" value="ECO:0007669"/>
    <property type="project" value="TreeGrafter"/>
</dbReference>
<accession>A0A1A9WW52</accession>
<dbReference type="PANTHER" id="PTHR24369">
    <property type="entry name" value="ANTIGEN BSP, PUTATIVE-RELATED"/>
    <property type="match status" value="1"/>
</dbReference>
<dbReference type="STRING" id="37001.A0A1A9WW52"/>
<dbReference type="SMART" id="SM00082">
    <property type="entry name" value="LRRCT"/>
    <property type="match status" value="1"/>
</dbReference>
<feature type="domain" description="LRRCT" evidence="6">
    <location>
        <begin position="378"/>
        <end position="432"/>
    </location>
</feature>
<dbReference type="InterPro" id="IPR026906">
    <property type="entry name" value="LRR_5"/>
</dbReference>
<dbReference type="InterPro" id="IPR032675">
    <property type="entry name" value="LRR_dom_sf"/>
</dbReference>
<dbReference type="Gene3D" id="3.80.10.10">
    <property type="entry name" value="Ribonuclease Inhibitor"/>
    <property type="match status" value="3"/>
</dbReference>
<keyword evidence="2 5" id="KW-0732">Signal</keyword>
<dbReference type="Pfam" id="PF13306">
    <property type="entry name" value="LRR_5"/>
    <property type="match status" value="1"/>
</dbReference>
<dbReference type="InterPro" id="IPR050541">
    <property type="entry name" value="LRR_TM_domain-containing"/>
</dbReference>
<dbReference type="SUPFAM" id="SSF52058">
    <property type="entry name" value="L domain-like"/>
    <property type="match status" value="1"/>
</dbReference>
<dbReference type="VEuPathDB" id="VectorBase:GBRI034669"/>
<dbReference type="Pfam" id="PF13855">
    <property type="entry name" value="LRR_8"/>
    <property type="match status" value="2"/>
</dbReference>
<proteinExistence type="predicted"/>
<evidence type="ECO:0000256" key="1">
    <source>
        <dbReference type="ARBA" id="ARBA00022614"/>
    </source>
</evidence>
<evidence type="ECO:0000313" key="7">
    <source>
        <dbReference type="EnsemblMetazoa" id="GBRI034669-PA"/>
    </source>
</evidence>
<evidence type="ECO:0000256" key="2">
    <source>
        <dbReference type="ARBA" id="ARBA00022729"/>
    </source>
</evidence>
<dbReference type="AlphaFoldDB" id="A0A1A9WW52"/>
<dbReference type="Proteomes" id="UP000091820">
    <property type="component" value="Unassembled WGS sequence"/>
</dbReference>
<sequence>MTPDMFAFCVLLMFFNFLPTKPFDLETNVPSLLNESEVEILQTELCRKCDCDIETKQIDCSGKKLQSIFSTDEWHILENSKIQFEIIKMEKNIIEEIAQLPNYPMKYLYLAFNDITKIANGAFENVTELTKLDLSHNKLTSDALQPDAFKGKFNSNQFEPLKNLTQLNLGYNKLHSLNGDLFEHTPNLQILILSKNNFQFIDKSTTIALNSLRSLKTLDLSYLEISSLPESIFYDLKELETLILTGNLFRYLPKALTAVKSLKYLVLDENPFQSFEGENIFKSLNALRSLSISYLPDVVNIGPAAFSSLTNLTTLIATNNPKLTSIDELAFIGMTGVPDISDCTSLKELYLSNNNLSVLRRNWIQNWDRVLTLDIRFNPWICDCSNSWLIHSLLPRIYKSRPFLTQNINCGSPEKLKGSSLLSLEVANMVCENVNLPKNDHINFINLLVGILIGILLTFCCLIFYRHTFAIRNHNNLSESSVPYIRANF</sequence>
<organism evidence="7 8">
    <name type="scientific">Glossina brevipalpis</name>
    <dbReference type="NCBI Taxonomy" id="37001"/>
    <lineage>
        <taxon>Eukaryota</taxon>
        <taxon>Metazoa</taxon>
        <taxon>Ecdysozoa</taxon>
        <taxon>Arthropoda</taxon>
        <taxon>Hexapoda</taxon>
        <taxon>Insecta</taxon>
        <taxon>Pterygota</taxon>
        <taxon>Neoptera</taxon>
        <taxon>Endopterygota</taxon>
        <taxon>Diptera</taxon>
        <taxon>Brachycera</taxon>
        <taxon>Muscomorpha</taxon>
        <taxon>Hippoboscoidea</taxon>
        <taxon>Glossinidae</taxon>
        <taxon>Glossina</taxon>
    </lineage>
</organism>
<dbReference type="EnsemblMetazoa" id="GBRI034669-RA">
    <property type="protein sequence ID" value="GBRI034669-PA"/>
    <property type="gene ID" value="GBRI034669"/>
</dbReference>
<dbReference type="PROSITE" id="PS51450">
    <property type="entry name" value="LRR"/>
    <property type="match status" value="2"/>
</dbReference>
<dbReference type="InterPro" id="IPR000483">
    <property type="entry name" value="Cys-rich_flank_reg_C"/>
</dbReference>
<dbReference type="InterPro" id="IPR003591">
    <property type="entry name" value="Leu-rich_rpt_typical-subtyp"/>
</dbReference>
<evidence type="ECO:0000256" key="5">
    <source>
        <dbReference type="SAM" id="SignalP"/>
    </source>
</evidence>
<evidence type="ECO:0000256" key="4">
    <source>
        <dbReference type="SAM" id="Phobius"/>
    </source>
</evidence>
<feature type="chain" id="PRO_5008400793" description="LRRCT domain-containing protein" evidence="5">
    <location>
        <begin position="23"/>
        <end position="489"/>
    </location>
</feature>
<name>A0A1A9WW52_9MUSC</name>
<dbReference type="PRINTS" id="PR00019">
    <property type="entry name" value="LEURICHRPT"/>
</dbReference>
<keyword evidence="1" id="KW-0433">Leucine-rich repeat</keyword>
<dbReference type="InterPro" id="IPR001611">
    <property type="entry name" value="Leu-rich_rpt"/>
</dbReference>
<reference evidence="8" key="1">
    <citation type="submission" date="2014-03" db="EMBL/GenBank/DDBJ databases">
        <authorList>
            <person name="Aksoy S."/>
            <person name="Warren W."/>
            <person name="Wilson R.K."/>
        </authorList>
    </citation>
    <scope>NUCLEOTIDE SEQUENCE [LARGE SCALE GENOMIC DNA]</scope>
    <source>
        <strain evidence="8">IAEA</strain>
    </source>
</reference>
<feature type="transmembrane region" description="Helical" evidence="4">
    <location>
        <begin position="444"/>
        <end position="465"/>
    </location>
</feature>
<keyword evidence="4" id="KW-0812">Transmembrane</keyword>
<reference evidence="7" key="2">
    <citation type="submission" date="2020-05" db="UniProtKB">
        <authorList>
            <consortium name="EnsemblMetazoa"/>
        </authorList>
    </citation>
    <scope>IDENTIFICATION</scope>
    <source>
        <strain evidence="7">IAEA</strain>
    </source>
</reference>
<evidence type="ECO:0000313" key="8">
    <source>
        <dbReference type="Proteomes" id="UP000091820"/>
    </source>
</evidence>
<dbReference type="SMART" id="SM00369">
    <property type="entry name" value="LRR_TYP"/>
    <property type="match status" value="9"/>
</dbReference>
<evidence type="ECO:0000256" key="3">
    <source>
        <dbReference type="ARBA" id="ARBA00022737"/>
    </source>
</evidence>
<keyword evidence="4" id="KW-0472">Membrane</keyword>
<keyword evidence="3" id="KW-0677">Repeat</keyword>
<keyword evidence="8" id="KW-1185">Reference proteome</keyword>
<dbReference type="PANTHER" id="PTHR24369:SF210">
    <property type="entry name" value="CHAOPTIN-RELATED"/>
    <property type="match status" value="1"/>
</dbReference>
<protein>
    <recommendedName>
        <fullName evidence="6">LRRCT domain-containing protein</fullName>
    </recommendedName>
</protein>
<keyword evidence="4" id="KW-1133">Transmembrane helix</keyword>